<dbReference type="EMBL" id="BAABAQ010000002">
    <property type="protein sequence ID" value="GAA4186523.1"/>
    <property type="molecule type" value="Genomic_DNA"/>
</dbReference>
<evidence type="ECO:0000313" key="1">
    <source>
        <dbReference type="EMBL" id="GAA4186523.1"/>
    </source>
</evidence>
<dbReference type="Proteomes" id="UP001501251">
    <property type="component" value="Unassembled WGS sequence"/>
</dbReference>
<gene>
    <name evidence="1" type="ORF">GCM10022252_18640</name>
</gene>
<name>A0ABP8AMP7_9ACTN</name>
<protein>
    <recommendedName>
        <fullName evidence="3">HNH endonuclease</fullName>
    </recommendedName>
</protein>
<evidence type="ECO:0000313" key="2">
    <source>
        <dbReference type="Proteomes" id="UP001501251"/>
    </source>
</evidence>
<dbReference type="Gene3D" id="1.10.30.50">
    <property type="match status" value="1"/>
</dbReference>
<proteinExistence type="predicted"/>
<accession>A0ABP8AMP7</accession>
<reference evidence="2" key="1">
    <citation type="journal article" date="2019" name="Int. J. Syst. Evol. Microbiol.">
        <title>The Global Catalogue of Microorganisms (GCM) 10K type strain sequencing project: providing services to taxonomists for standard genome sequencing and annotation.</title>
        <authorList>
            <consortium name="The Broad Institute Genomics Platform"/>
            <consortium name="The Broad Institute Genome Sequencing Center for Infectious Disease"/>
            <person name="Wu L."/>
            <person name="Ma J."/>
        </authorList>
    </citation>
    <scope>NUCLEOTIDE SEQUENCE [LARGE SCALE GENOMIC DNA]</scope>
    <source>
        <strain evidence="2">JCM 17388</strain>
    </source>
</reference>
<comment type="caution">
    <text evidence="1">The sequence shown here is derived from an EMBL/GenBank/DDBJ whole genome shotgun (WGS) entry which is preliminary data.</text>
</comment>
<keyword evidence="2" id="KW-1185">Reference proteome</keyword>
<dbReference type="CDD" id="cd00085">
    <property type="entry name" value="HNHc"/>
    <property type="match status" value="1"/>
</dbReference>
<dbReference type="InterPro" id="IPR003615">
    <property type="entry name" value="HNH_nuc"/>
</dbReference>
<organism evidence="1 2">
    <name type="scientific">Streptosporangium oxazolinicum</name>
    <dbReference type="NCBI Taxonomy" id="909287"/>
    <lineage>
        <taxon>Bacteria</taxon>
        <taxon>Bacillati</taxon>
        <taxon>Actinomycetota</taxon>
        <taxon>Actinomycetes</taxon>
        <taxon>Streptosporangiales</taxon>
        <taxon>Streptosporangiaceae</taxon>
        <taxon>Streptosporangium</taxon>
    </lineage>
</organism>
<sequence length="337" mass="37562">MDLSYWERSPRSSWRMAVLLGKNTRTYKFALGAALLDAAAEDRSEILLRDLAVPYAMELVRHLGQAPQASEKEERGERDFLSVAKREATESLKLGHPTEELLAAAMPSMTGMVMQKFHNLPSGGVEVPHRFYEVTGRSPGQVVRLSRELRDIARSEQAPTLRGELSARWSIVETSFAVGIGQSLIDEGVAVDMTTLQITDKQRRRSVTGVTDAVIGFQQGLCMICADPITVGVDDIAVDHVFPLSFRRLLPSGGRGTTPDLDAIWNLAPAHAECNNRKSNRLPTEQETFRLAERNEAIMQSPRPLRKTLALTLERSGYKNPRPGDWLTFIRQVNAHF</sequence>
<dbReference type="RefSeq" id="WP_344917006.1">
    <property type="nucleotide sequence ID" value="NZ_BAABAQ010000002.1"/>
</dbReference>
<evidence type="ECO:0008006" key="3">
    <source>
        <dbReference type="Google" id="ProtNLM"/>
    </source>
</evidence>